<gene>
    <name evidence="2" type="ORF">CM240_3162</name>
</gene>
<evidence type="ECO:0000259" key="1">
    <source>
        <dbReference type="Pfam" id="PF01636"/>
    </source>
</evidence>
<keyword evidence="2" id="KW-0808">Transferase</keyword>
<feature type="domain" description="Aminoglycoside phosphotransferase" evidence="1">
    <location>
        <begin position="22"/>
        <end position="191"/>
    </location>
</feature>
<dbReference type="KEGG" id="clt:CM240_3162"/>
<dbReference type="eggNOG" id="COG3173">
    <property type="taxonomic scope" value="Bacteria"/>
</dbReference>
<dbReference type="Proteomes" id="UP000019426">
    <property type="component" value="Chromosome M2/40_rep2"/>
</dbReference>
<dbReference type="GO" id="GO:0016740">
    <property type="term" value="F:transferase activity"/>
    <property type="evidence" value="ECO:0007669"/>
    <property type="project" value="UniProtKB-KW"/>
</dbReference>
<dbReference type="EMBL" id="HG917869">
    <property type="protein sequence ID" value="CDM70279.1"/>
    <property type="molecule type" value="Genomic_DNA"/>
</dbReference>
<sequence>MKGKLLGVGGTGEVFEVSKDKILKLYYNNVNSDVVNWEYNKSKTLFSAGLPVPKVYELIEEDGRLGIIMERINGKSYLQRMIECTVSGDTEEAIEYVKRTATILKTLHSYKGSIDDTMVDSLKRSLERVSGLTQEERFKLIRLINSLPQPICVCHGDPNPGNIIETPDGARLIDWMSSFNGHPYYDIADFIVMMEYAHMTPGIPENISKSIKDSSKLMTDVIIKEYGIGEENLNLLDSFITVALLSKLGGSSPDNEKAVVIVDLQKRLKAIN</sequence>
<dbReference type="OrthoDB" id="9800774at2"/>
<dbReference type="Pfam" id="PF01636">
    <property type="entry name" value="APH"/>
    <property type="match status" value="1"/>
</dbReference>
<accession>W6S2Z0</accession>
<name>W6S2Z0_9CLOT</name>
<dbReference type="AlphaFoldDB" id="W6S2Z0"/>
<dbReference type="STRING" id="1216932.CM240_3162"/>
<dbReference type="InterPro" id="IPR002575">
    <property type="entry name" value="Aminoglycoside_PTrfase"/>
</dbReference>
<dbReference type="RefSeq" id="WP_044040421.1">
    <property type="nucleotide sequence ID" value="NZ_HG917869.1"/>
</dbReference>
<proteinExistence type="predicted"/>
<dbReference type="Gene3D" id="3.90.1200.10">
    <property type="match status" value="1"/>
</dbReference>
<dbReference type="SUPFAM" id="SSF56112">
    <property type="entry name" value="Protein kinase-like (PK-like)"/>
    <property type="match status" value="1"/>
</dbReference>
<organism evidence="2 3">
    <name type="scientific">Clostridium bornimense</name>
    <dbReference type="NCBI Taxonomy" id="1216932"/>
    <lineage>
        <taxon>Bacteria</taxon>
        <taxon>Bacillati</taxon>
        <taxon>Bacillota</taxon>
        <taxon>Clostridia</taxon>
        <taxon>Eubacteriales</taxon>
        <taxon>Clostridiaceae</taxon>
        <taxon>Clostridium</taxon>
    </lineage>
</organism>
<dbReference type="PANTHER" id="PTHR21310">
    <property type="entry name" value="AMINOGLYCOSIDE PHOSPHOTRANSFERASE-RELATED-RELATED"/>
    <property type="match status" value="1"/>
</dbReference>
<dbReference type="InterPro" id="IPR011009">
    <property type="entry name" value="Kinase-like_dom_sf"/>
</dbReference>
<dbReference type="PATRIC" id="fig|1216932.3.peg.3131"/>
<protein>
    <submittedName>
        <fullName evidence="2">Aminoglycoside phosphotransferase</fullName>
    </submittedName>
</protein>
<reference evidence="2 3" key="1">
    <citation type="submission" date="2013-11" db="EMBL/GenBank/DDBJ databases">
        <title>Complete genome sequence of Clostridum sp. M2/40.</title>
        <authorList>
            <person name="Wibberg D."/>
            <person name="Puehler A."/>
            <person name="Schlueter A."/>
        </authorList>
    </citation>
    <scope>NUCLEOTIDE SEQUENCE [LARGE SCALE GENOMIC DNA]</scope>
    <source>
        <strain evidence="3">M2/40</strain>
    </source>
</reference>
<keyword evidence="3" id="KW-1185">Reference proteome</keyword>
<dbReference type="InterPro" id="IPR051678">
    <property type="entry name" value="AGP_Transferase"/>
</dbReference>
<evidence type="ECO:0000313" key="3">
    <source>
        <dbReference type="Proteomes" id="UP000019426"/>
    </source>
</evidence>
<dbReference type="HOGENOM" id="CLU_083624_1_0_9"/>
<evidence type="ECO:0000313" key="2">
    <source>
        <dbReference type="EMBL" id="CDM70279.1"/>
    </source>
</evidence>